<protein>
    <submittedName>
        <fullName evidence="4">Uncharacterized protein</fullName>
    </submittedName>
</protein>
<feature type="repeat" description="TPR" evidence="3">
    <location>
        <begin position="342"/>
        <end position="375"/>
    </location>
</feature>
<evidence type="ECO:0000313" key="4">
    <source>
        <dbReference type="EMBL" id="KFF06591.1"/>
    </source>
</evidence>
<dbReference type="InterPro" id="IPR050498">
    <property type="entry name" value="Ycf3"/>
</dbReference>
<dbReference type="PANTHER" id="PTHR44858:SF1">
    <property type="entry name" value="UDP-N-ACETYLGLUCOSAMINE--PEPTIDE N-ACETYLGLUCOSAMINYLTRANSFERASE SPINDLY-RELATED"/>
    <property type="match status" value="1"/>
</dbReference>
<keyword evidence="2 3" id="KW-0802">TPR repeat</keyword>
<dbReference type="AlphaFoldDB" id="A0A085ZQ77"/>
<dbReference type="Pfam" id="PF13181">
    <property type="entry name" value="TPR_8"/>
    <property type="match status" value="3"/>
</dbReference>
<dbReference type="STRING" id="362418.IW19_14210"/>
<gene>
    <name evidence="4" type="ORF">IW19_14210</name>
</gene>
<dbReference type="SUPFAM" id="SSF48452">
    <property type="entry name" value="TPR-like"/>
    <property type="match status" value="3"/>
</dbReference>
<dbReference type="RefSeq" id="WP_035685176.1">
    <property type="nucleotide sequence ID" value="NZ_JPRL01000001.1"/>
</dbReference>
<dbReference type="Pfam" id="PF00515">
    <property type="entry name" value="TPR_1"/>
    <property type="match status" value="1"/>
</dbReference>
<sequence length="452" mass="52135">MKKKLFIILILFSITLQAQKDIKYHEIDSLIETNSMINSMNAIKKLKEDFSKDSNNSNYWLRYSKASFVFFRYEDASSSIDKAIQLNPNDSELYFEKGMLNNKIDKLDIALQAFEKAVEIKKAGKYFYWKGIVNQQLGNIQSTENDYQAAIANKFESPELFNNFAILLAENGNNEKALVMINKAINLDNKFARAYSARAKINFSLLNFDSACKDGKYAIKLGHRNPFQIPDSICNGTLNQKLQFAADMFAVSKSYRQGITAYTMLINNKAAKSDNFLNRGYCYFQIKDYVNAEKDYLKALSLPKAALDQIYDNLSLLYFDLKNFEKSIVYSTKRIALNPENHVPYIDRGLCYRKLKNYADAEKDFNKSLELKPDFFRAFGYRSFLFLELGQYQKSLDDAGKSIKINPKYGYGYMVRAQAKQQTGIPDFCEDYYNAKKYGEPDAEKGIKEYCK</sequence>
<dbReference type="PANTHER" id="PTHR44858">
    <property type="entry name" value="TETRATRICOPEPTIDE REPEAT PROTEIN 6"/>
    <property type="match status" value="1"/>
</dbReference>
<accession>A0A085ZQ77</accession>
<proteinExistence type="predicted"/>
<reference evidence="4 5" key="1">
    <citation type="submission" date="2014-07" db="EMBL/GenBank/DDBJ databases">
        <title>Genome of Flavobacterium reichenbachii LMG 25512.</title>
        <authorList>
            <person name="Stropko S.J."/>
            <person name="Pipes S.E."/>
            <person name="Newman J.D."/>
        </authorList>
    </citation>
    <scope>NUCLEOTIDE SEQUENCE [LARGE SCALE GENOMIC DNA]</scope>
    <source>
        <strain evidence="4 5">LMG 25512</strain>
    </source>
</reference>
<dbReference type="EMBL" id="JPRL01000001">
    <property type="protein sequence ID" value="KFF06591.1"/>
    <property type="molecule type" value="Genomic_DNA"/>
</dbReference>
<evidence type="ECO:0000256" key="2">
    <source>
        <dbReference type="ARBA" id="ARBA00022803"/>
    </source>
</evidence>
<feature type="repeat" description="TPR" evidence="3">
    <location>
        <begin position="273"/>
        <end position="306"/>
    </location>
</feature>
<dbReference type="PROSITE" id="PS50005">
    <property type="entry name" value="TPR"/>
    <property type="match status" value="5"/>
</dbReference>
<evidence type="ECO:0000313" key="5">
    <source>
        <dbReference type="Proteomes" id="UP000028715"/>
    </source>
</evidence>
<comment type="caution">
    <text evidence="4">The sequence shown here is derived from an EMBL/GenBank/DDBJ whole genome shotgun (WGS) entry which is preliminary data.</text>
</comment>
<dbReference type="OrthoDB" id="9811837at2"/>
<keyword evidence="5" id="KW-1185">Reference proteome</keyword>
<dbReference type="InterPro" id="IPR011990">
    <property type="entry name" value="TPR-like_helical_dom_sf"/>
</dbReference>
<dbReference type="SMART" id="SM00028">
    <property type="entry name" value="TPR"/>
    <property type="match status" value="8"/>
</dbReference>
<feature type="repeat" description="TPR" evidence="3">
    <location>
        <begin position="57"/>
        <end position="90"/>
    </location>
</feature>
<feature type="repeat" description="TPR" evidence="3">
    <location>
        <begin position="308"/>
        <end position="341"/>
    </location>
</feature>
<name>A0A085ZQ77_9FLAO</name>
<organism evidence="4 5">
    <name type="scientific">Flavobacterium reichenbachii</name>
    <dbReference type="NCBI Taxonomy" id="362418"/>
    <lineage>
        <taxon>Bacteria</taxon>
        <taxon>Pseudomonadati</taxon>
        <taxon>Bacteroidota</taxon>
        <taxon>Flavobacteriia</taxon>
        <taxon>Flavobacteriales</taxon>
        <taxon>Flavobacteriaceae</taxon>
        <taxon>Flavobacterium</taxon>
    </lineage>
</organism>
<keyword evidence="1" id="KW-0677">Repeat</keyword>
<dbReference type="Proteomes" id="UP000028715">
    <property type="component" value="Unassembled WGS sequence"/>
</dbReference>
<dbReference type="eggNOG" id="COG0457">
    <property type="taxonomic scope" value="Bacteria"/>
</dbReference>
<dbReference type="Gene3D" id="1.25.40.10">
    <property type="entry name" value="Tetratricopeptide repeat domain"/>
    <property type="match status" value="5"/>
</dbReference>
<evidence type="ECO:0000256" key="3">
    <source>
        <dbReference type="PROSITE-ProRule" id="PRU00339"/>
    </source>
</evidence>
<feature type="repeat" description="TPR" evidence="3">
    <location>
        <begin position="91"/>
        <end position="124"/>
    </location>
</feature>
<evidence type="ECO:0000256" key="1">
    <source>
        <dbReference type="ARBA" id="ARBA00022737"/>
    </source>
</evidence>
<dbReference type="InterPro" id="IPR019734">
    <property type="entry name" value="TPR_rpt"/>
</dbReference>